<sequence length="94" mass="10030">MTGSNSGSDDSSESRKRHSDDQCETGCSSKRPNCGASTVHLKVLIPSIAAGAVIGKDGEAIERIQKESGAKVKMSKRNDFYPGAFCARSCFIIF</sequence>
<accession>A0A0R3TV17</accession>
<dbReference type="GO" id="GO:0003723">
    <property type="term" value="F:RNA binding"/>
    <property type="evidence" value="ECO:0007669"/>
    <property type="project" value="UniProtKB-UniRule"/>
</dbReference>
<gene>
    <name evidence="4" type="ORF">HNAJ_LOCUS11629</name>
</gene>
<dbReference type="AlphaFoldDB" id="A0A0R3TV17"/>
<reference evidence="4 5" key="2">
    <citation type="submission" date="2018-11" db="EMBL/GenBank/DDBJ databases">
        <authorList>
            <consortium name="Pathogen Informatics"/>
        </authorList>
    </citation>
    <scope>NUCLEOTIDE SEQUENCE [LARGE SCALE GENOMIC DNA]</scope>
</reference>
<feature type="domain" description="K Homology" evidence="3">
    <location>
        <begin position="41"/>
        <end position="77"/>
    </location>
</feature>
<evidence type="ECO:0000313" key="5">
    <source>
        <dbReference type="Proteomes" id="UP000278807"/>
    </source>
</evidence>
<dbReference type="WBParaSite" id="HNAJ_0001163901-mRNA-1">
    <property type="protein sequence ID" value="HNAJ_0001163901-mRNA-1"/>
    <property type="gene ID" value="HNAJ_0001163901"/>
</dbReference>
<dbReference type="Pfam" id="PF00013">
    <property type="entry name" value="KH_1"/>
    <property type="match status" value="1"/>
</dbReference>
<keyword evidence="1" id="KW-0694">RNA-binding</keyword>
<keyword evidence="5" id="KW-1185">Reference proteome</keyword>
<dbReference type="EMBL" id="UZAE01013686">
    <property type="protein sequence ID" value="VDO10895.1"/>
    <property type="molecule type" value="Genomic_DNA"/>
</dbReference>
<evidence type="ECO:0000256" key="1">
    <source>
        <dbReference type="PROSITE-ProRule" id="PRU00117"/>
    </source>
</evidence>
<dbReference type="InterPro" id="IPR004088">
    <property type="entry name" value="KH_dom_type_1"/>
</dbReference>
<evidence type="ECO:0000256" key="2">
    <source>
        <dbReference type="SAM" id="MobiDB-lite"/>
    </source>
</evidence>
<dbReference type="Gene3D" id="3.30.1370.10">
    <property type="entry name" value="K Homology domain, type 1"/>
    <property type="match status" value="1"/>
</dbReference>
<evidence type="ECO:0000313" key="6">
    <source>
        <dbReference type="WBParaSite" id="HNAJ_0001163901-mRNA-1"/>
    </source>
</evidence>
<name>A0A0R3TV17_RODNA</name>
<proteinExistence type="predicted"/>
<protein>
    <submittedName>
        <fullName evidence="6">KH_dom_type_1 domain-containing protein</fullName>
    </submittedName>
</protein>
<dbReference type="OrthoDB" id="441329at2759"/>
<dbReference type="InterPro" id="IPR036612">
    <property type="entry name" value="KH_dom_type_1_sf"/>
</dbReference>
<evidence type="ECO:0000313" key="4">
    <source>
        <dbReference type="EMBL" id="VDO10895.1"/>
    </source>
</evidence>
<feature type="region of interest" description="Disordered" evidence="2">
    <location>
        <begin position="1"/>
        <end position="34"/>
    </location>
</feature>
<evidence type="ECO:0000259" key="3">
    <source>
        <dbReference type="Pfam" id="PF00013"/>
    </source>
</evidence>
<feature type="compositionally biased region" description="Basic and acidic residues" evidence="2">
    <location>
        <begin position="12"/>
        <end position="21"/>
    </location>
</feature>
<dbReference type="PROSITE" id="PS50084">
    <property type="entry name" value="KH_TYPE_1"/>
    <property type="match status" value="1"/>
</dbReference>
<dbReference type="SUPFAM" id="SSF54791">
    <property type="entry name" value="Eukaryotic type KH-domain (KH-domain type I)"/>
    <property type="match status" value="1"/>
</dbReference>
<organism evidence="6">
    <name type="scientific">Rodentolepis nana</name>
    <name type="common">Dwarf tapeworm</name>
    <name type="synonym">Hymenolepis nana</name>
    <dbReference type="NCBI Taxonomy" id="102285"/>
    <lineage>
        <taxon>Eukaryota</taxon>
        <taxon>Metazoa</taxon>
        <taxon>Spiralia</taxon>
        <taxon>Lophotrochozoa</taxon>
        <taxon>Platyhelminthes</taxon>
        <taxon>Cestoda</taxon>
        <taxon>Eucestoda</taxon>
        <taxon>Cyclophyllidea</taxon>
        <taxon>Hymenolepididae</taxon>
        <taxon>Rodentolepis</taxon>
    </lineage>
</organism>
<dbReference type="Proteomes" id="UP000278807">
    <property type="component" value="Unassembled WGS sequence"/>
</dbReference>
<reference evidence="6" key="1">
    <citation type="submission" date="2017-02" db="UniProtKB">
        <authorList>
            <consortium name="WormBaseParasite"/>
        </authorList>
    </citation>
    <scope>IDENTIFICATION</scope>
</reference>